<dbReference type="Proteomes" id="UP001642540">
    <property type="component" value="Unassembled WGS sequence"/>
</dbReference>
<accession>A0ABP1RJW6</accession>
<organism evidence="2 3">
    <name type="scientific">Orchesella dallaii</name>
    <dbReference type="NCBI Taxonomy" id="48710"/>
    <lineage>
        <taxon>Eukaryota</taxon>
        <taxon>Metazoa</taxon>
        <taxon>Ecdysozoa</taxon>
        <taxon>Arthropoda</taxon>
        <taxon>Hexapoda</taxon>
        <taxon>Collembola</taxon>
        <taxon>Entomobryomorpha</taxon>
        <taxon>Entomobryoidea</taxon>
        <taxon>Orchesellidae</taxon>
        <taxon>Orchesellinae</taxon>
        <taxon>Orchesella</taxon>
    </lineage>
</organism>
<dbReference type="Gene3D" id="3.80.10.10">
    <property type="entry name" value="Ribonuclease Inhibitor"/>
    <property type="match status" value="1"/>
</dbReference>
<name>A0ABP1RJW6_9HEXA</name>
<dbReference type="SUPFAM" id="SSF52047">
    <property type="entry name" value="RNI-like"/>
    <property type="match status" value="1"/>
</dbReference>
<proteinExistence type="predicted"/>
<dbReference type="Gene3D" id="1.20.1280.50">
    <property type="match status" value="1"/>
</dbReference>
<comment type="caution">
    <text evidence="2">The sequence shown here is derived from an EMBL/GenBank/DDBJ whole genome shotgun (WGS) entry which is preliminary data.</text>
</comment>
<dbReference type="PROSITE" id="PS50181">
    <property type="entry name" value="FBOX"/>
    <property type="match status" value="1"/>
</dbReference>
<evidence type="ECO:0000259" key="1">
    <source>
        <dbReference type="PROSITE" id="PS50181"/>
    </source>
</evidence>
<protein>
    <recommendedName>
        <fullName evidence="1">F-box domain-containing protein</fullName>
    </recommendedName>
</protein>
<evidence type="ECO:0000313" key="2">
    <source>
        <dbReference type="EMBL" id="CAL8129298.1"/>
    </source>
</evidence>
<dbReference type="InterPro" id="IPR032675">
    <property type="entry name" value="LRR_dom_sf"/>
</dbReference>
<gene>
    <name evidence="2" type="ORF">ODALV1_LOCUS23059</name>
</gene>
<dbReference type="EMBL" id="CAXLJM020000076">
    <property type="protein sequence ID" value="CAL8129298.1"/>
    <property type="molecule type" value="Genomic_DNA"/>
</dbReference>
<evidence type="ECO:0000313" key="3">
    <source>
        <dbReference type="Proteomes" id="UP001642540"/>
    </source>
</evidence>
<sequence length="512" mass="59085">MSYLIKERMMSDKLNQDDSVTLGDLAVGVADKNVSATKEGGTEAPLFKAKKEKVEVAGYHLPAVVENEKSSLTIDRLPNEILEKIFENLIELENDNGSNRRSKRITDIESYLSCRLVSTRWKFWMESALEKKSISIWKAVPISIENLNTEPPALWRLFVLETENRLIPVKWAILPPPLESWNGKGSPFPSHSLKLHSDFEDCDHLHPSPKPRRRAQLIRLTDFFSKFGEHLTSFILTSVTLTLETFIGILEYTPKLKALNLSTMFRGDIANCAQLPALHHLKHLRVFHLTVMLKEEEIRTQEFFYGGKEIKQLYNWILSPFIQQLLTLEIDGWNSIETIANFANLEKLHMSCEHIYHVNDPSFLQPNLIQYPRLKSLVLTDVAIRFDRDIMEWFLEHIAPLAETLVELSIDIPREYFGEFKIAGPLFELPPKSIQKKTNEAVFRKLKKLDITFPKEPEEAEVIKALIEMFPNLEALTFLDRTYGVDAVTVVDREEYKKVCPTLKKIRIQDLD</sequence>
<feature type="domain" description="F-box" evidence="1">
    <location>
        <begin position="71"/>
        <end position="89"/>
    </location>
</feature>
<keyword evidence="3" id="KW-1185">Reference proteome</keyword>
<reference evidence="2 3" key="1">
    <citation type="submission" date="2024-08" db="EMBL/GenBank/DDBJ databases">
        <authorList>
            <person name="Cucini C."/>
            <person name="Frati F."/>
        </authorList>
    </citation>
    <scope>NUCLEOTIDE SEQUENCE [LARGE SCALE GENOMIC DNA]</scope>
</reference>
<dbReference type="InterPro" id="IPR001810">
    <property type="entry name" value="F-box_dom"/>
</dbReference>